<sequence length="134" mass="15060">DLPRAALHDRHRRGAERRLPARALDRGTQPARHHDRPRGRRDRRGGARGHRPDPHLHRRDRRGPGRRGDEGGGAGRPRRRPGRHPPQLRQHRPDAAGALHGLRPAGPRGRGRAPHQGGGRRGRGVRARRAPDRL</sequence>
<gene>
    <name evidence="2" type="ORF">AVDCRST_MAG66-427</name>
</gene>
<organism evidence="2">
    <name type="scientific">uncultured Pseudonocardia sp</name>
    <dbReference type="NCBI Taxonomy" id="211455"/>
    <lineage>
        <taxon>Bacteria</taxon>
        <taxon>Bacillati</taxon>
        <taxon>Actinomycetota</taxon>
        <taxon>Actinomycetes</taxon>
        <taxon>Pseudonocardiales</taxon>
        <taxon>Pseudonocardiaceae</taxon>
        <taxon>Pseudonocardia</taxon>
        <taxon>environmental samples</taxon>
    </lineage>
</organism>
<feature type="non-terminal residue" evidence="2">
    <location>
        <position position="1"/>
    </location>
</feature>
<dbReference type="EMBL" id="CADCUS010000058">
    <property type="protein sequence ID" value="CAA9382828.1"/>
    <property type="molecule type" value="Genomic_DNA"/>
</dbReference>
<feature type="non-terminal residue" evidence="2">
    <location>
        <position position="134"/>
    </location>
</feature>
<dbReference type="GO" id="GO:0016853">
    <property type="term" value="F:isomerase activity"/>
    <property type="evidence" value="ECO:0007669"/>
    <property type="project" value="UniProtKB-KW"/>
</dbReference>
<proteinExistence type="predicted"/>
<feature type="compositionally biased region" description="Basic residues" evidence="1">
    <location>
        <begin position="31"/>
        <end position="49"/>
    </location>
</feature>
<feature type="compositionally biased region" description="Basic residues" evidence="1">
    <location>
        <begin position="109"/>
        <end position="128"/>
    </location>
</feature>
<reference evidence="2" key="1">
    <citation type="submission" date="2020-02" db="EMBL/GenBank/DDBJ databases">
        <authorList>
            <person name="Meier V. D."/>
        </authorList>
    </citation>
    <scope>NUCLEOTIDE SEQUENCE</scope>
    <source>
        <strain evidence="2">AVDCRST_MAG66</strain>
    </source>
</reference>
<feature type="compositionally biased region" description="Basic and acidic residues" evidence="1">
    <location>
        <begin position="16"/>
        <end position="25"/>
    </location>
</feature>
<name>A0A6J4NDC1_9PSEU</name>
<evidence type="ECO:0000256" key="1">
    <source>
        <dbReference type="SAM" id="MobiDB-lite"/>
    </source>
</evidence>
<dbReference type="AlphaFoldDB" id="A0A6J4NDC1"/>
<accession>A0A6J4NDC1</accession>
<keyword evidence="2" id="KW-0413">Isomerase</keyword>
<protein>
    <submittedName>
        <fullName evidence="2">Mannose-6-phosphate isomerase</fullName>
    </submittedName>
</protein>
<evidence type="ECO:0000313" key="2">
    <source>
        <dbReference type="EMBL" id="CAA9382828.1"/>
    </source>
</evidence>
<feature type="region of interest" description="Disordered" evidence="1">
    <location>
        <begin position="1"/>
        <end position="134"/>
    </location>
</feature>